<evidence type="ECO:0000313" key="1">
    <source>
        <dbReference type="EMBL" id="MBO8459235.1"/>
    </source>
</evidence>
<accession>A0A9D9HSM7</accession>
<comment type="caution">
    <text evidence="1">The sequence shown here is derived from an EMBL/GenBank/DDBJ whole genome shotgun (WGS) entry which is preliminary data.</text>
</comment>
<organism evidence="1 2">
    <name type="scientific">Candidatus Gallipaludibacter merdavium</name>
    <dbReference type="NCBI Taxonomy" id="2840839"/>
    <lineage>
        <taxon>Bacteria</taxon>
        <taxon>Pseudomonadati</taxon>
        <taxon>Bacteroidota</taxon>
        <taxon>Bacteroidia</taxon>
        <taxon>Bacteroidales</taxon>
        <taxon>Candidatus Gallipaludibacter</taxon>
    </lineage>
</organism>
<dbReference type="Proteomes" id="UP000823641">
    <property type="component" value="Unassembled WGS sequence"/>
</dbReference>
<protein>
    <submittedName>
        <fullName evidence="1">Uncharacterized protein</fullName>
    </submittedName>
</protein>
<evidence type="ECO:0000313" key="2">
    <source>
        <dbReference type="Proteomes" id="UP000823641"/>
    </source>
</evidence>
<dbReference type="EMBL" id="JADIMG010000029">
    <property type="protein sequence ID" value="MBO8459235.1"/>
    <property type="molecule type" value="Genomic_DNA"/>
</dbReference>
<dbReference type="AlphaFoldDB" id="A0A9D9HSM7"/>
<reference evidence="1" key="1">
    <citation type="submission" date="2020-10" db="EMBL/GenBank/DDBJ databases">
        <authorList>
            <person name="Gilroy R."/>
        </authorList>
    </citation>
    <scope>NUCLEOTIDE SEQUENCE</scope>
    <source>
        <strain evidence="1">G3-3990</strain>
    </source>
</reference>
<proteinExistence type="predicted"/>
<gene>
    <name evidence="1" type="ORF">IAA73_02740</name>
</gene>
<name>A0A9D9HSM7_9BACT</name>
<sequence>MDRQWKLLIIREGNELKTIQQLDALHVKYQLAIQEIIIDGITHQKLQRNGMIEAFINKKEEEYVKQLPYVDDIR</sequence>
<reference evidence="1" key="2">
    <citation type="journal article" date="2021" name="PeerJ">
        <title>Extensive microbial diversity within the chicken gut microbiome revealed by metagenomics and culture.</title>
        <authorList>
            <person name="Gilroy R."/>
            <person name="Ravi A."/>
            <person name="Getino M."/>
            <person name="Pursley I."/>
            <person name="Horton D.L."/>
            <person name="Alikhan N.F."/>
            <person name="Baker D."/>
            <person name="Gharbi K."/>
            <person name="Hall N."/>
            <person name="Watson M."/>
            <person name="Adriaenssens E.M."/>
            <person name="Foster-Nyarko E."/>
            <person name="Jarju S."/>
            <person name="Secka A."/>
            <person name="Antonio M."/>
            <person name="Oren A."/>
            <person name="Chaudhuri R.R."/>
            <person name="La Ragione R."/>
            <person name="Hildebrand F."/>
            <person name="Pallen M.J."/>
        </authorList>
    </citation>
    <scope>NUCLEOTIDE SEQUENCE</scope>
    <source>
        <strain evidence="1">G3-3990</strain>
    </source>
</reference>